<keyword evidence="6" id="KW-1185">Reference proteome</keyword>
<dbReference type="PANTHER" id="PTHR19848">
    <property type="entry name" value="WD40 REPEAT PROTEIN"/>
    <property type="match status" value="1"/>
</dbReference>
<evidence type="ECO:0000259" key="4">
    <source>
        <dbReference type="Pfam" id="PF24883"/>
    </source>
</evidence>
<keyword evidence="1 3" id="KW-0853">WD repeat</keyword>
<evidence type="ECO:0000256" key="2">
    <source>
        <dbReference type="ARBA" id="ARBA00022737"/>
    </source>
</evidence>
<proteinExistence type="predicted"/>
<organism evidence="5 6">
    <name type="scientific">Mycena metata</name>
    <dbReference type="NCBI Taxonomy" id="1033252"/>
    <lineage>
        <taxon>Eukaryota</taxon>
        <taxon>Fungi</taxon>
        <taxon>Dikarya</taxon>
        <taxon>Basidiomycota</taxon>
        <taxon>Agaricomycotina</taxon>
        <taxon>Agaricomycetes</taxon>
        <taxon>Agaricomycetidae</taxon>
        <taxon>Agaricales</taxon>
        <taxon>Marasmiineae</taxon>
        <taxon>Mycenaceae</taxon>
        <taxon>Mycena</taxon>
    </lineage>
</organism>
<keyword evidence="2" id="KW-0677">Repeat</keyword>
<dbReference type="InterPro" id="IPR027417">
    <property type="entry name" value="P-loop_NTPase"/>
</dbReference>
<dbReference type="Pfam" id="PF00400">
    <property type="entry name" value="WD40"/>
    <property type="match status" value="2"/>
</dbReference>
<dbReference type="InterPro" id="IPR056884">
    <property type="entry name" value="NPHP3-like_N"/>
</dbReference>
<dbReference type="SMART" id="SM00320">
    <property type="entry name" value="WD40"/>
    <property type="match status" value="3"/>
</dbReference>
<feature type="repeat" description="WD" evidence="3">
    <location>
        <begin position="1065"/>
        <end position="1106"/>
    </location>
</feature>
<evidence type="ECO:0000313" key="6">
    <source>
        <dbReference type="Proteomes" id="UP001215598"/>
    </source>
</evidence>
<dbReference type="AlphaFoldDB" id="A0AAD7JZX8"/>
<dbReference type="SUPFAM" id="SSF52540">
    <property type="entry name" value="P-loop containing nucleoside triphosphate hydrolases"/>
    <property type="match status" value="1"/>
</dbReference>
<accession>A0AAD7JZX8</accession>
<dbReference type="PROSITE" id="PS50082">
    <property type="entry name" value="WD_REPEATS_2"/>
    <property type="match status" value="2"/>
</dbReference>
<dbReference type="SUPFAM" id="SSF50978">
    <property type="entry name" value="WD40 repeat-like"/>
    <property type="match status" value="1"/>
</dbReference>
<evidence type="ECO:0000256" key="1">
    <source>
        <dbReference type="ARBA" id="ARBA00022574"/>
    </source>
</evidence>
<protein>
    <recommendedName>
        <fullName evidence="4">Nephrocystin 3-like N-terminal domain-containing protein</fullName>
    </recommendedName>
</protein>
<dbReference type="Gene3D" id="2.130.10.10">
    <property type="entry name" value="YVTN repeat-like/Quinoprotein amine dehydrogenase"/>
    <property type="match status" value="1"/>
</dbReference>
<evidence type="ECO:0000256" key="3">
    <source>
        <dbReference type="PROSITE-ProRule" id="PRU00221"/>
    </source>
</evidence>
<dbReference type="Pfam" id="PF24883">
    <property type="entry name" value="NPHP3_N"/>
    <property type="match status" value="1"/>
</dbReference>
<gene>
    <name evidence="5" type="ORF">B0H16DRAFT_1880471</name>
</gene>
<feature type="repeat" description="WD" evidence="3">
    <location>
        <begin position="1024"/>
        <end position="1057"/>
    </location>
</feature>
<dbReference type="Gene3D" id="3.40.50.300">
    <property type="entry name" value="P-loop containing nucleotide triphosphate hydrolases"/>
    <property type="match status" value="1"/>
</dbReference>
<sequence>MLANRSNRRHTLPAQSRRVFEITAIRLDSNLLGTVTCQITSAHGYVPAQRLNARNRPEIFIRPIEIFEDEEVTVNGFHRRLWWHCKGKFSNTRRALDRQDTSVSDGSRIMIVLHYGHGFVYFTFQIVPNTMPPGIQISAISLNLTDFPRSLSRAHYMSLLAGSKTYFQRKLSIAEQGYPLRPTFTLQYNTSLQIRIQRRRFRWKVTTEEINLSYQQAARKFAQNSAAGAVRCSTICVLKVTSDYLATNITLKDSPKITAKLIRLDGNAKGAENILIDLHETEDLVQRKQRLVGILGESKGLFESVMRYIGAASELHPIAKAVFTAVNQLYLDLKEREGCDLMVLDLLDDIAASYRHITNVENFRDRTELNKSIYDLERLAQETLNTVLNYYDVEAEFRKVLSVLQHGVRRPKPMNGCAPRTRRDIFSDIQRWIDFNGPGKRNILWIHGHPGSGKTSIASTLAEKLRKSKRETRLGSSFFFERDNVDFTAPSVFWSQVAYDLAQLSPEFAAGVVDVLERRDLDFNTTPIDEQFKVLIVDQLTSLAALPSSLHFVVVVDAVDECGGDRLDSSERRALLATFQAWAKMGWPHFRLIITSRREQPMLKVLGPISAAVELSLVTKAVSEDIRRFLKHEMRRVVQAYDADGADESLRGWPRPSLLHSLTTMAGGLFVWAKTLINFLESEHPGEQLELVLGGGDMGPKGDINMLYGKILRISFYQHGPPTATVLKNFQGVVGSVLIAKRPLTSTSDINCEMELAGVKPSAWKDIRRRLASVMEPGTNFLRFNHITFPEFLTRDSSGCPEEFWIQTDVHKKRRTLAALARMQDGLQFNICRLTTSYWFNSTIPLQDLEGQRNRHASSTLLYCCRYWMDHWDSNHGNPEILDELHRFLTTKFLYWVEILSLFRHLADEDRPLLDYAVWRLHLVAEWARTKTPVAKCFQDGIAFLTEFRNPIEASTPHVYLSALPFTHPTSEVSKAFKPIFPNAPWVKMRESAIPGLHDAPTLDANEVAAVVFLPGKIIAGRPLNGHGGKINSMAFSNGGLTLASGSDDTTVRVWDLGLGGYIVFSGHTDAVTSVSFPPSGKYVMSGSNDGDLRFWDPVSKKEMKAPAKTDQGPISSAAFLDEDNFVTDGKDGSHLPLKWTRRSSPKRPLQAIPGDVPVTSIAGFGKRIITGMSDGTMHVTDDSVETWHAHEDTVTSVKVHGSKNRFRVPRRDYSDLVSRLASSLTRTVRGPSRIRQLGRFFPRRQHVGFRLQRWDKEGLQWNGC</sequence>
<evidence type="ECO:0000313" key="5">
    <source>
        <dbReference type="EMBL" id="KAJ7773979.1"/>
    </source>
</evidence>
<comment type="caution">
    <text evidence="5">The sequence shown here is derived from an EMBL/GenBank/DDBJ whole genome shotgun (WGS) entry which is preliminary data.</text>
</comment>
<dbReference type="Proteomes" id="UP001215598">
    <property type="component" value="Unassembled WGS sequence"/>
</dbReference>
<dbReference type="PROSITE" id="PS00678">
    <property type="entry name" value="WD_REPEATS_1"/>
    <property type="match status" value="1"/>
</dbReference>
<dbReference type="InterPro" id="IPR001680">
    <property type="entry name" value="WD40_rpt"/>
</dbReference>
<dbReference type="PANTHER" id="PTHR19848:SF8">
    <property type="entry name" value="F-BOX AND WD REPEAT DOMAIN CONTAINING 7"/>
    <property type="match status" value="1"/>
</dbReference>
<dbReference type="InterPro" id="IPR015943">
    <property type="entry name" value="WD40/YVTN_repeat-like_dom_sf"/>
</dbReference>
<dbReference type="EMBL" id="JARKIB010000012">
    <property type="protein sequence ID" value="KAJ7773979.1"/>
    <property type="molecule type" value="Genomic_DNA"/>
</dbReference>
<dbReference type="InterPro" id="IPR036322">
    <property type="entry name" value="WD40_repeat_dom_sf"/>
</dbReference>
<name>A0AAD7JZX8_9AGAR</name>
<feature type="domain" description="Nephrocystin 3-like N-terminal" evidence="4">
    <location>
        <begin position="428"/>
        <end position="597"/>
    </location>
</feature>
<dbReference type="InterPro" id="IPR019775">
    <property type="entry name" value="WD40_repeat_CS"/>
</dbReference>
<dbReference type="PROSITE" id="PS50294">
    <property type="entry name" value="WD_REPEATS_REGION"/>
    <property type="match status" value="2"/>
</dbReference>
<reference evidence="5" key="1">
    <citation type="submission" date="2023-03" db="EMBL/GenBank/DDBJ databases">
        <title>Massive genome expansion in bonnet fungi (Mycena s.s.) driven by repeated elements and novel gene families across ecological guilds.</title>
        <authorList>
            <consortium name="Lawrence Berkeley National Laboratory"/>
            <person name="Harder C.B."/>
            <person name="Miyauchi S."/>
            <person name="Viragh M."/>
            <person name="Kuo A."/>
            <person name="Thoen E."/>
            <person name="Andreopoulos B."/>
            <person name="Lu D."/>
            <person name="Skrede I."/>
            <person name="Drula E."/>
            <person name="Henrissat B."/>
            <person name="Morin E."/>
            <person name="Kohler A."/>
            <person name="Barry K."/>
            <person name="LaButti K."/>
            <person name="Morin E."/>
            <person name="Salamov A."/>
            <person name="Lipzen A."/>
            <person name="Mereny Z."/>
            <person name="Hegedus B."/>
            <person name="Baldrian P."/>
            <person name="Stursova M."/>
            <person name="Weitz H."/>
            <person name="Taylor A."/>
            <person name="Grigoriev I.V."/>
            <person name="Nagy L.G."/>
            <person name="Martin F."/>
            <person name="Kauserud H."/>
        </authorList>
    </citation>
    <scope>NUCLEOTIDE SEQUENCE</scope>
    <source>
        <strain evidence="5">CBHHK182m</strain>
    </source>
</reference>